<evidence type="ECO:0000313" key="2">
    <source>
        <dbReference type="Proteomes" id="UP001054252"/>
    </source>
</evidence>
<dbReference type="EMBL" id="BPVZ01000033">
    <property type="protein sequence ID" value="GKV11197.1"/>
    <property type="molecule type" value="Genomic_DNA"/>
</dbReference>
<reference evidence="1 2" key="1">
    <citation type="journal article" date="2021" name="Commun. Biol.">
        <title>The genome of Shorea leprosula (Dipterocarpaceae) highlights the ecological relevance of drought in aseasonal tropical rainforests.</title>
        <authorList>
            <person name="Ng K.K.S."/>
            <person name="Kobayashi M.J."/>
            <person name="Fawcett J.A."/>
            <person name="Hatakeyama M."/>
            <person name="Paape T."/>
            <person name="Ng C.H."/>
            <person name="Ang C.C."/>
            <person name="Tnah L.H."/>
            <person name="Lee C.T."/>
            <person name="Nishiyama T."/>
            <person name="Sese J."/>
            <person name="O'Brien M.J."/>
            <person name="Copetti D."/>
            <person name="Mohd Noor M.I."/>
            <person name="Ong R.C."/>
            <person name="Putra M."/>
            <person name="Sireger I.Z."/>
            <person name="Indrioko S."/>
            <person name="Kosugi Y."/>
            <person name="Izuno A."/>
            <person name="Isagi Y."/>
            <person name="Lee S.L."/>
            <person name="Shimizu K.K."/>
        </authorList>
    </citation>
    <scope>NUCLEOTIDE SEQUENCE [LARGE SCALE GENOMIC DNA]</scope>
    <source>
        <strain evidence="1">214</strain>
    </source>
</reference>
<dbReference type="Proteomes" id="UP001054252">
    <property type="component" value="Unassembled WGS sequence"/>
</dbReference>
<accession>A0AAV5JIN5</accession>
<proteinExistence type="predicted"/>
<sequence>MEVEEKGIGKPNEAFGSLLEAYPSFHQQRPKTWLGKCHVMLGTCGLFYTLLESSL</sequence>
<dbReference type="AlphaFoldDB" id="A0AAV5JIN5"/>
<name>A0AAV5JIN5_9ROSI</name>
<organism evidence="1 2">
    <name type="scientific">Rubroshorea leprosula</name>
    <dbReference type="NCBI Taxonomy" id="152421"/>
    <lineage>
        <taxon>Eukaryota</taxon>
        <taxon>Viridiplantae</taxon>
        <taxon>Streptophyta</taxon>
        <taxon>Embryophyta</taxon>
        <taxon>Tracheophyta</taxon>
        <taxon>Spermatophyta</taxon>
        <taxon>Magnoliopsida</taxon>
        <taxon>eudicotyledons</taxon>
        <taxon>Gunneridae</taxon>
        <taxon>Pentapetalae</taxon>
        <taxon>rosids</taxon>
        <taxon>malvids</taxon>
        <taxon>Malvales</taxon>
        <taxon>Dipterocarpaceae</taxon>
        <taxon>Rubroshorea</taxon>
    </lineage>
</organism>
<gene>
    <name evidence="1" type="ORF">SLEP1_g22469</name>
</gene>
<keyword evidence="2" id="KW-1185">Reference proteome</keyword>
<evidence type="ECO:0000313" key="1">
    <source>
        <dbReference type="EMBL" id="GKV11197.1"/>
    </source>
</evidence>
<protein>
    <submittedName>
        <fullName evidence="1">Uncharacterized protein</fullName>
    </submittedName>
</protein>
<comment type="caution">
    <text evidence="1">The sequence shown here is derived from an EMBL/GenBank/DDBJ whole genome shotgun (WGS) entry which is preliminary data.</text>
</comment>